<gene>
    <name evidence="1" type="primary">RvY_00239-1</name>
    <name evidence="1" type="synonym">RvY_00239.1</name>
    <name evidence="1" type="ORF">RvY_00239</name>
</gene>
<reference evidence="1 2" key="1">
    <citation type="journal article" date="2016" name="Nat. Commun.">
        <title>Extremotolerant tardigrade genome and improved radiotolerance of human cultured cells by tardigrade-unique protein.</title>
        <authorList>
            <person name="Hashimoto T."/>
            <person name="Horikawa D.D."/>
            <person name="Saito Y."/>
            <person name="Kuwahara H."/>
            <person name="Kozuka-Hata H."/>
            <person name="Shin-I T."/>
            <person name="Minakuchi Y."/>
            <person name="Ohishi K."/>
            <person name="Motoyama A."/>
            <person name="Aizu T."/>
            <person name="Enomoto A."/>
            <person name="Kondo K."/>
            <person name="Tanaka S."/>
            <person name="Hara Y."/>
            <person name="Koshikawa S."/>
            <person name="Sagara H."/>
            <person name="Miura T."/>
            <person name="Yokobori S."/>
            <person name="Miyagawa K."/>
            <person name="Suzuki Y."/>
            <person name="Kubo T."/>
            <person name="Oyama M."/>
            <person name="Kohara Y."/>
            <person name="Fujiyama A."/>
            <person name="Arakawa K."/>
            <person name="Katayama T."/>
            <person name="Toyoda A."/>
            <person name="Kunieda T."/>
        </authorList>
    </citation>
    <scope>NUCLEOTIDE SEQUENCE [LARGE SCALE GENOMIC DNA]</scope>
    <source>
        <strain evidence="1 2">YOKOZUNA-1</strain>
    </source>
</reference>
<protein>
    <submittedName>
        <fullName evidence="1">Uncharacterized protein</fullName>
    </submittedName>
</protein>
<evidence type="ECO:0000313" key="1">
    <source>
        <dbReference type="EMBL" id="GAU87375.1"/>
    </source>
</evidence>
<sequence>MAVYLRGRTRSVTVGGYYSADSEVRSGVPQGSVLSPRFFVVAVNKLDLDKCELYQYADELVATS</sequence>
<dbReference type="OrthoDB" id="445826at2759"/>
<dbReference type="EMBL" id="BDGG01000001">
    <property type="protein sequence ID" value="GAU87375.1"/>
    <property type="molecule type" value="Genomic_DNA"/>
</dbReference>
<comment type="caution">
    <text evidence="1">The sequence shown here is derived from an EMBL/GenBank/DDBJ whole genome shotgun (WGS) entry which is preliminary data.</text>
</comment>
<organism evidence="1 2">
    <name type="scientific">Ramazzottius varieornatus</name>
    <name type="common">Water bear</name>
    <name type="synonym">Tardigrade</name>
    <dbReference type="NCBI Taxonomy" id="947166"/>
    <lineage>
        <taxon>Eukaryota</taxon>
        <taxon>Metazoa</taxon>
        <taxon>Ecdysozoa</taxon>
        <taxon>Tardigrada</taxon>
        <taxon>Eutardigrada</taxon>
        <taxon>Parachela</taxon>
        <taxon>Hypsibioidea</taxon>
        <taxon>Ramazzottiidae</taxon>
        <taxon>Ramazzottius</taxon>
    </lineage>
</organism>
<keyword evidence="2" id="KW-1185">Reference proteome</keyword>
<accession>A0A1D1UG69</accession>
<proteinExistence type="predicted"/>
<evidence type="ECO:0000313" key="2">
    <source>
        <dbReference type="Proteomes" id="UP000186922"/>
    </source>
</evidence>
<dbReference type="AlphaFoldDB" id="A0A1D1UG69"/>
<dbReference type="Proteomes" id="UP000186922">
    <property type="component" value="Unassembled WGS sequence"/>
</dbReference>
<name>A0A1D1UG69_RAMVA</name>